<organism evidence="2 3">
    <name type="scientific">Psilocybe cyanescens</name>
    <dbReference type="NCBI Taxonomy" id="93625"/>
    <lineage>
        <taxon>Eukaryota</taxon>
        <taxon>Fungi</taxon>
        <taxon>Dikarya</taxon>
        <taxon>Basidiomycota</taxon>
        <taxon>Agaricomycotina</taxon>
        <taxon>Agaricomycetes</taxon>
        <taxon>Agaricomycetidae</taxon>
        <taxon>Agaricales</taxon>
        <taxon>Agaricineae</taxon>
        <taxon>Strophariaceae</taxon>
        <taxon>Psilocybe</taxon>
    </lineage>
</organism>
<sequence length="416" mass="46569">MRAGGGHEGCLGARWTIRDSLKWAAQFSRAVSRGREGSIKPSKIRQSPVKSLKIPRVVYDVRIRLAMQLLHEALQTPRWIQEHANTTPLLPRGWVYQEQFLSTQTVHLHANEMVWACNVTQRCECKSLDRKPVDGDGWSASKDQVINLGETSKRDRKVLYRLWRTIVEDASLLDLTYKSNRLLSLAGLASRFAKYLPENERYLVGLWECDLACDLLWETGGSKQMAGPTRKQEMMAPLWLWAPLVWGGGESASGMEWEYETQPKLAEWAGVKTYKQDPHTRVISIEVDVDRENKSADVEMADATKPGLSIQSLIDKGLNARLKKLNLVPAGKKASTSYLSPAILDTNYYSNYPDIVWPEFVQGPSTQTSGSKPKPLNQSSNSKPATKANTKVDNKKKGKGKAPIKVDHKGKGKAKA</sequence>
<dbReference type="STRING" id="93625.A0A409XGP0"/>
<evidence type="ECO:0000313" key="2">
    <source>
        <dbReference type="EMBL" id="PPQ89918.1"/>
    </source>
</evidence>
<reference evidence="2 3" key="1">
    <citation type="journal article" date="2018" name="Evol. Lett.">
        <title>Horizontal gene cluster transfer increased hallucinogenic mushroom diversity.</title>
        <authorList>
            <person name="Reynolds H.T."/>
            <person name="Vijayakumar V."/>
            <person name="Gluck-Thaler E."/>
            <person name="Korotkin H.B."/>
            <person name="Matheny P.B."/>
            <person name="Slot J.C."/>
        </authorList>
    </citation>
    <scope>NUCLEOTIDE SEQUENCE [LARGE SCALE GENOMIC DNA]</scope>
    <source>
        <strain evidence="2 3">2631</strain>
    </source>
</reference>
<dbReference type="PANTHER" id="PTHR33112:SF10">
    <property type="entry name" value="TOL"/>
    <property type="match status" value="1"/>
</dbReference>
<dbReference type="EMBL" id="NHYD01001775">
    <property type="protein sequence ID" value="PPQ89918.1"/>
    <property type="molecule type" value="Genomic_DNA"/>
</dbReference>
<protein>
    <submittedName>
        <fullName evidence="2">Uncharacterized protein</fullName>
    </submittedName>
</protein>
<dbReference type="OrthoDB" id="3039717at2759"/>
<dbReference type="PANTHER" id="PTHR33112">
    <property type="entry name" value="DOMAIN PROTEIN, PUTATIVE-RELATED"/>
    <property type="match status" value="1"/>
</dbReference>
<dbReference type="Proteomes" id="UP000283269">
    <property type="component" value="Unassembled WGS sequence"/>
</dbReference>
<keyword evidence="3" id="KW-1185">Reference proteome</keyword>
<dbReference type="InParanoid" id="A0A409XGP0"/>
<dbReference type="AlphaFoldDB" id="A0A409XGP0"/>
<proteinExistence type="predicted"/>
<comment type="caution">
    <text evidence="2">The sequence shown here is derived from an EMBL/GenBank/DDBJ whole genome shotgun (WGS) entry which is preliminary data.</text>
</comment>
<accession>A0A409XGP0</accession>
<feature type="compositionally biased region" description="Polar residues" evidence="1">
    <location>
        <begin position="363"/>
        <end position="384"/>
    </location>
</feature>
<evidence type="ECO:0000256" key="1">
    <source>
        <dbReference type="SAM" id="MobiDB-lite"/>
    </source>
</evidence>
<name>A0A409XGP0_PSICY</name>
<feature type="region of interest" description="Disordered" evidence="1">
    <location>
        <begin position="363"/>
        <end position="416"/>
    </location>
</feature>
<gene>
    <name evidence="2" type="ORF">CVT25_009051</name>
</gene>
<evidence type="ECO:0000313" key="3">
    <source>
        <dbReference type="Proteomes" id="UP000283269"/>
    </source>
</evidence>